<dbReference type="InterPro" id="IPR000073">
    <property type="entry name" value="AB_hydrolase_1"/>
</dbReference>
<dbReference type="InterPro" id="IPR045889">
    <property type="entry name" value="MES/HNL"/>
</dbReference>
<keyword evidence="2" id="KW-0378">Hydrolase</keyword>
<evidence type="ECO:0000313" key="3">
    <source>
        <dbReference type="Proteomes" id="UP001055156"/>
    </source>
</evidence>
<reference evidence="2" key="1">
    <citation type="journal article" date="2021" name="Front. Microbiol.">
        <title>Comprehensive Comparative Genomics and Phenotyping of Methylobacterium Species.</title>
        <authorList>
            <person name="Alessa O."/>
            <person name="Ogura Y."/>
            <person name="Fujitani Y."/>
            <person name="Takami H."/>
            <person name="Hayashi T."/>
            <person name="Sahin N."/>
            <person name="Tani A."/>
        </authorList>
    </citation>
    <scope>NUCLEOTIDE SEQUENCE</scope>
    <source>
        <strain evidence="2">NBRC 15689</strain>
    </source>
</reference>
<gene>
    <name evidence="2" type="primary">pytH</name>
    <name evidence="2" type="ORF">LKMONMHP_4336</name>
</gene>
<name>A0ABQ4TH26_METOR</name>
<proteinExistence type="predicted"/>
<dbReference type="EMBL" id="BPQV01000016">
    <property type="protein sequence ID" value="GJE29455.1"/>
    <property type="molecule type" value="Genomic_DNA"/>
</dbReference>
<accession>A0ABQ4TH26</accession>
<protein>
    <submittedName>
        <fullName evidence="2">Pyrethroid hydrolase</fullName>
    </submittedName>
</protein>
<sequence length="269" mass="28102">MGTDPVVLIHGAWAGAWVWERLTPHLESAGLITQALDLPGNGADDTPPAAVSLDRYVAHVGAVLDRLGGRASLVAHSGGGVVASAVAEAFPDRVARIAYVAGMMLPDGMGFADLVAEARARHPEAAGIGPHLIWSPDRLTSRVPEAAARAIFFQDGPESDAQAAARRLTPQPERGRAVRARLTAEGFGRVPRLYVEALHDRAVIPALQRQMCALVPGAARVALPTGHAPQLSAPDRLAAALLPFLLSDAPGTSFAAQPADARHRPRSAA</sequence>
<dbReference type="Gene3D" id="3.40.50.1820">
    <property type="entry name" value="alpha/beta hydrolase"/>
    <property type="match status" value="1"/>
</dbReference>
<evidence type="ECO:0000259" key="1">
    <source>
        <dbReference type="Pfam" id="PF12697"/>
    </source>
</evidence>
<dbReference type="Proteomes" id="UP001055156">
    <property type="component" value="Unassembled WGS sequence"/>
</dbReference>
<dbReference type="SUPFAM" id="SSF53474">
    <property type="entry name" value="alpha/beta-Hydrolases"/>
    <property type="match status" value="1"/>
</dbReference>
<evidence type="ECO:0000313" key="2">
    <source>
        <dbReference type="EMBL" id="GJE29455.1"/>
    </source>
</evidence>
<dbReference type="Pfam" id="PF12697">
    <property type="entry name" value="Abhydrolase_6"/>
    <property type="match status" value="1"/>
</dbReference>
<dbReference type="GO" id="GO:0016787">
    <property type="term" value="F:hydrolase activity"/>
    <property type="evidence" value="ECO:0007669"/>
    <property type="project" value="UniProtKB-KW"/>
</dbReference>
<dbReference type="PANTHER" id="PTHR10992:SF1086">
    <property type="entry name" value="AB HYDROLASE-1 DOMAIN-CONTAINING PROTEIN"/>
    <property type="match status" value="1"/>
</dbReference>
<keyword evidence="3" id="KW-1185">Reference proteome</keyword>
<comment type="caution">
    <text evidence="2">The sequence shown here is derived from an EMBL/GenBank/DDBJ whole genome shotgun (WGS) entry which is preliminary data.</text>
</comment>
<reference evidence="2" key="2">
    <citation type="submission" date="2021-08" db="EMBL/GenBank/DDBJ databases">
        <authorList>
            <person name="Tani A."/>
            <person name="Ola A."/>
            <person name="Ogura Y."/>
            <person name="Katsura K."/>
            <person name="Hayashi T."/>
        </authorList>
    </citation>
    <scope>NUCLEOTIDE SEQUENCE</scope>
    <source>
        <strain evidence="2">NBRC 15689</strain>
    </source>
</reference>
<organism evidence="2 3">
    <name type="scientific">Methylobacterium organophilum</name>
    <dbReference type="NCBI Taxonomy" id="410"/>
    <lineage>
        <taxon>Bacteria</taxon>
        <taxon>Pseudomonadati</taxon>
        <taxon>Pseudomonadota</taxon>
        <taxon>Alphaproteobacteria</taxon>
        <taxon>Hyphomicrobiales</taxon>
        <taxon>Methylobacteriaceae</taxon>
        <taxon>Methylobacterium</taxon>
    </lineage>
</organism>
<dbReference type="InterPro" id="IPR029058">
    <property type="entry name" value="AB_hydrolase_fold"/>
</dbReference>
<dbReference type="PANTHER" id="PTHR10992">
    <property type="entry name" value="METHYLESTERASE FAMILY MEMBER"/>
    <property type="match status" value="1"/>
</dbReference>
<dbReference type="RefSeq" id="WP_238314020.1">
    <property type="nucleotide sequence ID" value="NZ_BPQV01000016.1"/>
</dbReference>
<feature type="domain" description="AB hydrolase-1" evidence="1">
    <location>
        <begin position="6"/>
        <end position="240"/>
    </location>
</feature>